<dbReference type="RefSeq" id="WP_281883843.1">
    <property type="nucleotide sequence ID" value="NZ_BSDP01000001.1"/>
</dbReference>
<keyword evidence="3" id="KW-0808">Transferase</keyword>
<dbReference type="Pfam" id="PF01757">
    <property type="entry name" value="Acyl_transf_3"/>
    <property type="match status" value="1"/>
</dbReference>
<comment type="caution">
    <text evidence="3">The sequence shown here is derived from an EMBL/GenBank/DDBJ whole genome shotgun (WGS) entry which is preliminary data.</text>
</comment>
<keyword evidence="4" id="KW-1185">Reference proteome</keyword>
<sequence>MKPPPPGRFLALDGLRGVAALAVLVFHMFWNSASAGTLAEWMPAPVIDATGLMRSGVAIFFVISGFVIAYTTAKMRTLREGGRFALRRQVRLDPPYYVVIAAVLLIEFAQTLVPGLVGREFTALDVLVNMVYLQDILGVPSVLAVAWTLCLEVQFYLVVVLLAIVAARTTRSEAWRGRVVVWSAAALALASLTMPLVGVSSGPWVLGVWWMFAIGMLLAWHTIGTVRTWHVAAAFAVLLAWGALRQFVLGQADAWGGEWFAIGTGLLIWLLIERDRLAASPGRVLLYFGRISYPLYLVHLPVIAVVAGAGFKAFPDAPWAQLLIVLASGGLAILAAEALHRWVEVPAIGWSRRLRRNRVEADASVGRSEAG</sequence>
<keyword evidence="1" id="KW-1133">Transmembrane helix</keyword>
<protein>
    <submittedName>
        <fullName evidence="3">Acyltransferase</fullName>
    </submittedName>
</protein>
<feature type="transmembrane region" description="Helical" evidence="1">
    <location>
        <begin position="51"/>
        <end position="73"/>
    </location>
</feature>
<accession>A0A9W6CRV5</accession>
<feature type="transmembrane region" description="Helical" evidence="1">
    <location>
        <begin position="204"/>
        <end position="223"/>
    </location>
</feature>
<dbReference type="PANTHER" id="PTHR23028:SF131">
    <property type="entry name" value="BLR2367 PROTEIN"/>
    <property type="match status" value="1"/>
</dbReference>
<organism evidence="3 4">
    <name type="scientific">Agromyces rhizosphaerae</name>
    <dbReference type="NCBI Taxonomy" id="88374"/>
    <lineage>
        <taxon>Bacteria</taxon>
        <taxon>Bacillati</taxon>
        <taxon>Actinomycetota</taxon>
        <taxon>Actinomycetes</taxon>
        <taxon>Micrococcales</taxon>
        <taxon>Microbacteriaceae</taxon>
        <taxon>Agromyces</taxon>
    </lineage>
</organism>
<dbReference type="InterPro" id="IPR002656">
    <property type="entry name" value="Acyl_transf_3_dom"/>
</dbReference>
<feature type="transmembrane region" description="Helical" evidence="1">
    <location>
        <begin position="230"/>
        <end position="248"/>
    </location>
</feature>
<evidence type="ECO:0000313" key="3">
    <source>
        <dbReference type="EMBL" id="GLI27358.1"/>
    </source>
</evidence>
<reference evidence="3" key="1">
    <citation type="submission" date="2022-12" db="EMBL/GenBank/DDBJ databases">
        <title>Reference genome sequencing for broad-spectrum identification of bacterial and archaeal isolates by mass spectrometry.</title>
        <authorList>
            <person name="Sekiguchi Y."/>
            <person name="Tourlousse D.M."/>
        </authorList>
    </citation>
    <scope>NUCLEOTIDE SEQUENCE</scope>
    <source>
        <strain evidence="3">14</strain>
    </source>
</reference>
<evidence type="ECO:0000256" key="1">
    <source>
        <dbReference type="SAM" id="Phobius"/>
    </source>
</evidence>
<feature type="transmembrane region" description="Helical" evidence="1">
    <location>
        <begin position="179"/>
        <end position="198"/>
    </location>
</feature>
<dbReference type="AlphaFoldDB" id="A0A9W6CRV5"/>
<feature type="transmembrane region" description="Helical" evidence="1">
    <location>
        <begin position="254"/>
        <end position="272"/>
    </location>
</feature>
<keyword evidence="1" id="KW-0812">Transmembrane</keyword>
<dbReference type="Proteomes" id="UP001144396">
    <property type="component" value="Unassembled WGS sequence"/>
</dbReference>
<dbReference type="EMBL" id="BSDP01000001">
    <property type="protein sequence ID" value="GLI27358.1"/>
    <property type="molecule type" value="Genomic_DNA"/>
</dbReference>
<proteinExistence type="predicted"/>
<feature type="transmembrane region" description="Helical" evidence="1">
    <location>
        <begin position="320"/>
        <end position="343"/>
    </location>
</feature>
<gene>
    <name evidence="3" type="ORF">ARHIZOSPH14_16000</name>
</gene>
<dbReference type="GO" id="GO:0016020">
    <property type="term" value="C:membrane"/>
    <property type="evidence" value="ECO:0007669"/>
    <property type="project" value="TreeGrafter"/>
</dbReference>
<keyword evidence="3" id="KW-0012">Acyltransferase</keyword>
<feature type="transmembrane region" description="Helical" evidence="1">
    <location>
        <begin position="94"/>
        <end position="117"/>
    </location>
</feature>
<feature type="transmembrane region" description="Helical" evidence="1">
    <location>
        <begin position="137"/>
        <end position="167"/>
    </location>
</feature>
<feature type="domain" description="Acyltransferase 3" evidence="2">
    <location>
        <begin position="10"/>
        <end position="333"/>
    </location>
</feature>
<name>A0A9W6CRV5_9MICO</name>
<dbReference type="InterPro" id="IPR050879">
    <property type="entry name" value="Acyltransferase_3"/>
</dbReference>
<dbReference type="PANTHER" id="PTHR23028">
    <property type="entry name" value="ACETYLTRANSFERASE"/>
    <property type="match status" value="1"/>
</dbReference>
<dbReference type="GO" id="GO:0000271">
    <property type="term" value="P:polysaccharide biosynthetic process"/>
    <property type="evidence" value="ECO:0007669"/>
    <property type="project" value="TreeGrafter"/>
</dbReference>
<evidence type="ECO:0000259" key="2">
    <source>
        <dbReference type="Pfam" id="PF01757"/>
    </source>
</evidence>
<dbReference type="GO" id="GO:0016747">
    <property type="term" value="F:acyltransferase activity, transferring groups other than amino-acyl groups"/>
    <property type="evidence" value="ECO:0007669"/>
    <property type="project" value="InterPro"/>
</dbReference>
<keyword evidence="1" id="KW-0472">Membrane</keyword>
<evidence type="ECO:0000313" key="4">
    <source>
        <dbReference type="Proteomes" id="UP001144396"/>
    </source>
</evidence>
<feature type="transmembrane region" description="Helical" evidence="1">
    <location>
        <begin position="293"/>
        <end position="314"/>
    </location>
</feature>